<dbReference type="InterPro" id="IPR017853">
    <property type="entry name" value="GH"/>
</dbReference>
<dbReference type="FunFam" id="3.20.20.80:FF:000004">
    <property type="entry name" value="Beta-glucosidase 6-phospho-beta-glucosidase"/>
    <property type="match status" value="1"/>
</dbReference>
<evidence type="ECO:0000256" key="4">
    <source>
        <dbReference type="RuleBase" id="RU003690"/>
    </source>
</evidence>
<name>A0A1T4L662_9FIRM</name>
<keyword evidence="2" id="KW-0378">Hydrolase</keyword>
<dbReference type="PANTHER" id="PTHR10353:SF122">
    <property type="entry name" value="6-PHOSPHO-BETA-GLUCOSIDASE ASCB-RELATED"/>
    <property type="match status" value="1"/>
</dbReference>
<gene>
    <name evidence="5" type="ORF">SAMN02745191_0748</name>
</gene>
<dbReference type="RefSeq" id="WP_078711184.1">
    <property type="nucleotide sequence ID" value="NZ_FUWY01000002.1"/>
</dbReference>
<keyword evidence="3" id="KW-0326">Glycosidase</keyword>
<dbReference type="GO" id="GO:0005829">
    <property type="term" value="C:cytosol"/>
    <property type="evidence" value="ECO:0007669"/>
    <property type="project" value="TreeGrafter"/>
</dbReference>
<dbReference type="Proteomes" id="UP000243297">
    <property type="component" value="Unassembled WGS sequence"/>
</dbReference>
<keyword evidence="6" id="KW-1185">Reference proteome</keyword>
<proteinExistence type="inferred from homology"/>
<dbReference type="PANTHER" id="PTHR10353">
    <property type="entry name" value="GLYCOSYL HYDROLASE"/>
    <property type="match status" value="1"/>
</dbReference>
<evidence type="ECO:0000313" key="5">
    <source>
        <dbReference type="EMBL" id="SJZ50060.1"/>
    </source>
</evidence>
<dbReference type="PROSITE" id="PS00653">
    <property type="entry name" value="GLYCOSYL_HYDROL_F1_2"/>
    <property type="match status" value="1"/>
</dbReference>
<dbReference type="OrthoDB" id="9801077at2"/>
<organism evidence="5 6">
    <name type="scientific">Anaerorhabdus furcosa</name>
    <dbReference type="NCBI Taxonomy" id="118967"/>
    <lineage>
        <taxon>Bacteria</taxon>
        <taxon>Bacillati</taxon>
        <taxon>Bacillota</taxon>
        <taxon>Erysipelotrichia</taxon>
        <taxon>Erysipelotrichales</taxon>
        <taxon>Erysipelotrichaceae</taxon>
        <taxon>Anaerorhabdus</taxon>
    </lineage>
</organism>
<protein>
    <submittedName>
        <fullName evidence="5">6-phospho-beta-glucosidase</fullName>
    </submittedName>
</protein>
<dbReference type="AlphaFoldDB" id="A0A1T4L662"/>
<evidence type="ECO:0000256" key="2">
    <source>
        <dbReference type="ARBA" id="ARBA00022801"/>
    </source>
</evidence>
<dbReference type="GO" id="GO:0008422">
    <property type="term" value="F:beta-glucosidase activity"/>
    <property type="evidence" value="ECO:0007669"/>
    <property type="project" value="TreeGrafter"/>
</dbReference>
<dbReference type="GO" id="GO:0016052">
    <property type="term" value="P:carbohydrate catabolic process"/>
    <property type="evidence" value="ECO:0007669"/>
    <property type="project" value="TreeGrafter"/>
</dbReference>
<comment type="similarity">
    <text evidence="1 4">Belongs to the glycosyl hydrolase 1 family.</text>
</comment>
<accession>A0A1T4L662</accession>
<evidence type="ECO:0000256" key="1">
    <source>
        <dbReference type="ARBA" id="ARBA00010838"/>
    </source>
</evidence>
<dbReference type="STRING" id="118967.SAMN02745191_0748"/>
<dbReference type="Pfam" id="PF00232">
    <property type="entry name" value="Glyco_hydro_1"/>
    <property type="match status" value="1"/>
</dbReference>
<reference evidence="6" key="1">
    <citation type="submission" date="2017-02" db="EMBL/GenBank/DDBJ databases">
        <authorList>
            <person name="Varghese N."/>
            <person name="Submissions S."/>
        </authorList>
    </citation>
    <scope>NUCLEOTIDE SEQUENCE [LARGE SCALE GENOMIC DNA]</scope>
    <source>
        <strain evidence="6">ATCC 25662</strain>
    </source>
</reference>
<evidence type="ECO:0000256" key="3">
    <source>
        <dbReference type="ARBA" id="ARBA00023295"/>
    </source>
</evidence>
<dbReference type="Gene3D" id="3.20.20.80">
    <property type="entry name" value="Glycosidases"/>
    <property type="match status" value="1"/>
</dbReference>
<dbReference type="InterPro" id="IPR001360">
    <property type="entry name" value="Glyco_hydro_1"/>
</dbReference>
<sequence length="477" mass="55260">MGFKENFLWGGATAANQIEGAYLEDGKGLSVYDIVTVGSHTNPRLITPKIDEEHFYPSRISIDHYHRYKEDIALFAEMGFKAYRFSISWARIFPNGDDEQPNEKGLEFYENVFKELKKYNIEPVVTISHSDIPLAIATKFNGWTNEKVIDLYVKYAKTLFERYEQYVTYWLPFNEINNLFLPLSALGQGAIFPKEECTFQGQADDFETRMKALKNIFLASAKAVKEGRKINSKFHFGTMICHITRYPRTCHPDDVLAVFKNDLLYNNTCADIMLKGEYPFYTLKELEKRGVDINLTEEDKTTLKEGICDYYTFSYYQSISESTLKFDEQTSGNIMGGIKNPYLKETEWDWPIDPVGLRYTLLKVYDRYKVPVMITENGIGCRDVLNEDGTINDPYRVEYIKDHLIEMQKAIDDGVDLIGYMAWGCIDLVSVSTGEMKKRYGFIYVDTDDLGNGSFKRYKKDSFYWYKKVIESNGENL</sequence>
<dbReference type="InterPro" id="IPR033132">
    <property type="entry name" value="GH_1_N_CS"/>
</dbReference>
<dbReference type="PRINTS" id="PR00131">
    <property type="entry name" value="GLHYDRLASE1"/>
</dbReference>
<dbReference type="EMBL" id="FUWY01000002">
    <property type="protein sequence ID" value="SJZ50060.1"/>
    <property type="molecule type" value="Genomic_DNA"/>
</dbReference>
<dbReference type="SUPFAM" id="SSF51445">
    <property type="entry name" value="(Trans)glycosidases"/>
    <property type="match status" value="1"/>
</dbReference>
<evidence type="ECO:0000313" key="6">
    <source>
        <dbReference type="Proteomes" id="UP000243297"/>
    </source>
</evidence>